<comment type="caution">
    <text evidence="4">The sequence shown here is derived from an EMBL/GenBank/DDBJ whole genome shotgun (WGS) entry which is preliminary data.</text>
</comment>
<keyword evidence="3" id="KW-0653">Protein transport</keyword>
<reference evidence="4" key="1">
    <citation type="submission" date="2022-10" db="EMBL/GenBank/DDBJ databases">
        <title>Novel sulphate-reducing endosymbionts in the free-living metamonad Anaeramoeba.</title>
        <authorList>
            <person name="Jerlstrom-Hultqvist J."/>
            <person name="Cepicka I."/>
            <person name="Gallot-Lavallee L."/>
            <person name="Salas-Leiva D."/>
            <person name="Curtis B.A."/>
            <person name="Zahonova K."/>
            <person name="Pipaliya S."/>
            <person name="Dacks J."/>
            <person name="Roger A.J."/>
        </authorList>
    </citation>
    <scope>NUCLEOTIDE SEQUENCE</scope>
    <source>
        <strain evidence="4">BMAN</strain>
    </source>
</reference>
<comment type="similarity">
    <text evidence="1">Belongs to the importin alpha family.</text>
</comment>
<evidence type="ECO:0000313" key="5">
    <source>
        <dbReference type="Proteomes" id="UP001149090"/>
    </source>
</evidence>
<evidence type="ECO:0000256" key="3">
    <source>
        <dbReference type="ARBA" id="ARBA00022927"/>
    </source>
</evidence>
<dbReference type="AlphaFoldDB" id="A0A9Q0LH47"/>
<evidence type="ECO:0000256" key="2">
    <source>
        <dbReference type="ARBA" id="ARBA00022448"/>
    </source>
</evidence>
<dbReference type="SMART" id="SM00185">
    <property type="entry name" value="ARM"/>
    <property type="match status" value="3"/>
</dbReference>
<proteinExistence type="inferred from homology"/>
<name>A0A9Q0LH47_ANAIG</name>
<organism evidence="4 5">
    <name type="scientific">Anaeramoeba ignava</name>
    <name type="common">Anaerobic marine amoeba</name>
    <dbReference type="NCBI Taxonomy" id="1746090"/>
    <lineage>
        <taxon>Eukaryota</taxon>
        <taxon>Metamonada</taxon>
        <taxon>Anaeramoebidae</taxon>
        <taxon>Anaeramoeba</taxon>
    </lineage>
</organism>
<evidence type="ECO:0000313" key="4">
    <source>
        <dbReference type="EMBL" id="KAJ5072663.1"/>
    </source>
</evidence>
<dbReference type="InterPro" id="IPR016024">
    <property type="entry name" value="ARM-type_fold"/>
</dbReference>
<dbReference type="PANTHER" id="PTHR23316">
    <property type="entry name" value="IMPORTIN ALPHA"/>
    <property type="match status" value="1"/>
</dbReference>
<protein>
    <submittedName>
        <fullName evidence="4">Importin alpha</fullName>
    </submittedName>
</protein>
<keyword evidence="2" id="KW-0813">Transport</keyword>
<dbReference type="EMBL" id="JAPDFW010000080">
    <property type="protein sequence ID" value="KAJ5072663.1"/>
    <property type="molecule type" value="Genomic_DNA"/>
</dbReference>
<dbReference type="InterPro" id="IPR011989">
    <property type="entry name" value="ARM-like"/>
</dbReference>
<dbReference type="InterPro" id="IPR000225">
    <property type="entry name" value="Armadillo"/>
</dbReference>
<dbReference type="SUPFAM" id="SSF48371">
    <property type="entry name" value="ARM repeat"/>
    <property type="match status" value="1"/>
</dbReference>
<dbReference type="Proteomes" id="UP001149090">
    <property type="component" value="Unassembled WGS sequence"/>
</dbReference>
<gene>
    <name evidence="4" type="ORF">M0811_09360</name>
</gene>
<dbReference type="GO" id="GO:0015031">
    <property type="term" value="P:protein transport"/>
    <property type="evidence" value="ECO:0007669"/>
    <property type="project" value="UniProtKB-KW"/>
</dbReference>
<sequence>MDLNAQFTKRKTGFKKKINFGYRKDKRMKIGQELSKKKKEKRLMQKRNLKLKSKEDNSMESLILDRLNEININDIQSNFPFLIDSRDSINSKWFESLFSLENPVEMLVNSFENGDQIQQLQAGLIISIGTGKYLNNENQIENQNQNQNQNQIQNQTKFINSLEETQICAVSINQLNNSDEMIQQSAITILGNLAQEKITFRDQIIELGFIEAIKNMESARIELAHECIWALSRCFINKTYNFQNISNLQSVISLFCGSLLYDDTQIIQDSAMALVYLSDTSETIQFILNENILNRLFELIIHPDSEIQIPILRLLANISVGEQDQIQTLININIHEILVQLLENNLQQIRQISCCILANIVGINSEIVDFLFQSNAFDFIYQIIEKDDPHVQIEAIPIVINSILTGTNDQVLKIANKIIFDFFEIIFSIKDSGIALNLLFALEKIFEIDPNNILLSKPHFIDFLNNFLEFNDIEVARKIRELKMNFVEKNMNLEK</sequence>
<dbReference type="Gene3D" id="1.25.10.10">
    <property type="entry name" value="Leucine-rich Repeat Variant"/>
    <property type="match status" value="1"/>
</dbReference>
<evidence type="ECO:0000256" key="1">
    <source>
        <dbReference type="ARBA" id="ARBA00010394"/>
    </source>
</evidence>
<accession>A0A9Q0LH47</accession>
<keyword evidence="5" id="KW-1185">Reference proteome</keyword>